<dbReference type="KEGG" id="ibu:IB211_00095c"/>
<reference evidence="2 3" key="1">
    <citation type="journal article" date="2015" name="Nat. Commun.">
        <title>Production of butyrate from lysine and the Amadori product fructoselysine by a human gut commensal.</title>
        <authorList>
            <person name="Bui T.P."/>
            <person name="Ritari J."/>
            <person name="Boeren S."/>
            <person name="de Waard P."/>
            <person name="Plugge C.M."/>
            <person name="de Vos W.M."/>
        </authorList>
    </citation>
    <scope>NUCLEOTIDE SEQUENCE [LARGE SCALE GENOMIC DNA]</scope>
    <source>
        <strain evidence="2 3">AF211</strain>
    </source>
</reference>
<gene>
    <name evidence="2" type="ORF">IB211_00095c</name>
</gene>
<feature type="domain" description="HMA" evidence="1">
    <location>
        <begin position="2"/>
        <end position="67"/>
    </location>
</feature>
<dbReference type="SUPFAM" id="SSF55008">
    <property type="entry name" value="HMA, heavy metal-associated domain"/>
    <property type="match status" value="1"/>
</dbReference>
<dbReference type="CDD" id="cd00371">
    <property type="entry name" value="HMA"/>
    <property type="match status" value="1"/>
</dbReference>
<accession>A0A0S2VZF3</accession>
<dbReference type="InterPro" id="IPR036163">
    <property type="entry name" value="HMA_dom_sf"/>
</dbReference>
<reference evidence="3" key="2">
    <citation type="submission" date="2015-04" db="EMBL/GenBank/DDBJ databases">
        <title>A butyrogenic pathway from the amino acid lysine in a human gut commensal.</title>
        <authorList>
            <person name="de Vos W.M."/>
            <person name="Bui N.T.P."/>
            <person name="Plugge C.M."/>
            <person name="Ritari J."/>
        </authorList>
    </citation>
    <scope>NUCLEOTIDE SEQUENCE [LARGE SCALE GENOMIC DNA]</scope>
    <source>
        <strain evidence="3">AF211</strain>
    </source>
</reference>
<dbReference type="GO" id="GO:0046872">
    <property type="term" value="F:metal ion binding"/>
    <property type="evidence" value="ECO:0007669"/>
    <property type="project" value="InterPro"/>
</dbReference>
<dbReference type="STRING" id="1297617.IB211_00095c"/>
<dbReference type="PATRIC" id="fig|1297617.4.peg.94"/>
<dbReference type="PROSITE" id="PS50846">
    <property type="entry name" value="HMA_2"/>
    <property type="match status" value="1"/>
</dbReference>
<evidence type="ECO:0000313" key="3">
    <source>
        <dbReference type="Proteomes" id="UP000064844"/>
    </source>
</evidence>
<dbReference type="RefSeq" id="WP_058116753.1">
    <property type="nucleotide sequence ID" value="NZ_CP011307.1"/>
</dbReference>
<protein>
    <recommendedName>
        <fullName evidence="1">HMA domain-containing protein</fullName>
    </recommendedName>
</protein>
<organism evidence="2 3">
    <name type="scientific">Intestinimonas butyriciproducens</name>
    <dbReference type="NCBI Taxonomy" id="1297617"/>
    <lineage>
        <taxon>Bacteria</taxon>
        <taxon>Bacillati</taxon>
        <taxon>Bacillota</taxon>
        <taxon>Clostridia</taxon>
        <taxon>Eubacteriales</taxon>
        <taxon>Intestinimonas</taxon>
    </lineage>
</organism>
<evidence type="ECO:0000313" key="2">
    <source>
        <dbReference type="EMBL" id="ALP92491.1"/>
    </source>
</evidence>
<dbReference type="Gene3D" id="3.30.70.100">
    <property type="match status" value="1"/>
</dbReference>
<name>A0A0S2VZF3_9FIRM</name>
<dbReference type="AlphaFoldDB" id="A0A0S2VZF3"/>
<dbReference type="EMBL" id="CP011307">
    <property type="protein sequence ID" value="ALP92491.1"/>
    <property type="molecule type" value="Genomic_DNA"/>
</dbReference>
<dbReference type="Pfam" id="PF00403">
    <property type="entry name" value="HMA"/>
    <property type="match status" value="1"/>
</dbReference>
<sequence>MWKYTVHVEGMMCGMCESHVNDAVRKAFPVKKVTSSRSKRETVVLSETELDEAALRAAISATGYEAGDIRQEPWEKKGLFSR</sequence>
<proteinExistence type="predicted"/>
<keyword evidence="3" id="KW-1185">Reference proteome</keyword>
<evidence type="ECO:0000259" key="1">
    <source>
        <dbReference type="PROSITE" id="PS50846"/>
    </source>
</evidence>
<dbReference type="Proteomes" id="UP000064844">
    <property type="component" value="Chromosome"/>
</dbReference>
<dbReference type="InterPro" id="IPR006121">
    <property type="entry name" value="HMA_dom"/>
</dbReference>